<feature type="domain" description="DUF1648" evidence="2">
    <location>
        <begin position="27"/>
        <end position="73"/>
    </location>
</feature>
<feature type="domain" description="DUF5808" evidence="3">
    <location>
        <begin position="209"/>
        <end position="233"/>
    </location>
</feature>
<gene>
    <name evidence="4" type="ORF">CTDIVETGP_0696</name>
</gene>
<dbReference type="PANTHER" id="PTHR37810:SF9">
    <property type="entry name" value="MEMBRANE PROTEIN"/>
    <property type="match status" value="1"/>
</dbReference>
<feature type="transmembrane region" description="Helical" evidence="1">
    <location>
        <begin position="20"/>
        <end position="40"/>
    </location>
</feature>
<evidence type="ECO:0008006" key="6">
    <source>
        <dbReference type="Google" id="ProtNLM"/>
    </source>
</evidence>
<evidence type="ECO:0000256" key="1">
    <source>
        <dbReference type="SAM" id="Phobius"/>
    </source>
</evidence>
<dbReference type="InterPro" id="IPR012867">
    <property type="entry name" value="DUF1648"/>
</dbReference>
<evidence type="ECO:0000259" key="3">
    <source>
        <dbReference type="Pfam" id="PF19124"/>
    </source>
</evidence>
<keyword evidence="1" id="KW-0472">Membrane</keyword>
<dbReference type="Pfam" id="PF19124">
    <property type="entry name" value="DUF5808"/>
    <property type="match status" value="1"/>
</dbReference>
<feature type="transmembrane region" description="Helical" evidence="1">
    <location>
        <begin position="66"/>
        <end position="89"/>
    </location>
</feature>
<feature type="transmembrane region" description="Helical" evidence="1">
    <location>
        <begin position="234"/>
        <end position="254"/>
    </location>
</feature>
<feature type="transmembrane region" description="Helical" evidence="1">
    <location>
        <begin position="110"/>
        <end position="135"/>
    </location>
</feature>
<dbReference type="OrthoDB" id="9808690at2"/>
<dbReference type="GeneID" id="29419849"/>
<dbReference type="InterPro" id="IPR043831">
    <property type="entry name" value="DUF5808"/>
</dbReference>
<organism evidence="4 5">
    <name type="scientific">Clostridium tyrobutyricum DIVETGP</name>
    <dbReference type="NCBI Taxonomy" id="1408889"/>
    <lineage>
        <taxon>Bacteria</taxon>
        <taxon>Bacillati</taxon>
        <taxon>Bacillota</taxon>
        <taxon>Clostridia</taxon>
        <taxon>Eubacteriales</taxon>
        <taxon>Clostridiaceae</taxon>
        <taxon>Clostridium</taxon>
    </lineage>
</organism>
<feature type="transmembrane region" description="Helical" evidence="1">
    <location>
        <begin position="147"/>
        <end position="168"/>
    </location>
</feature>
<evidence type="ECO:0000313" key="4">
    <source>
        <dbReference type="EMBL" id="CDL90626.1"/>
    </source>
</evidence>
<evidence type="ECO:0000259" key="2">
    <source>
        <dbReference type="Pfam" id="PF07853"/>
    </source>
</evidence>
<keyword evidence="5" id="KW-1185">Reference proteome</keyword>
<reference evidence="4 5" key="1">
    <citation type="journal article" date="2015" name="Genome Announc.">
        <title>Draft Genome Sequence of Clostridium tyrobutyricum Strain DIVETGP, Isolated from Cow's Milk for Grana Padano Production.</title>
        <authorList>
            <person name="Soggiu A."/>
            <person name="Piras C."/>
            <person name="Gaiarsa S."/>
            <person name="Sassera D."/>
            <person name="Roncada P."/>
            <person name="Bendixen E."/>
            <person name="Brasca M."/>
            <person name="Bonizzi L."/>
        </authorList>
    </citation>
    <scope>NUCLEOTIDE SEQUENCE [LARGE SCALE GENOMIC DNA]</scope>
    <source>
        <strain evidence="4 5">DIVETGP</strain>
    </source>
</reference>
<proteinExistence type="predicted"/>
<accession>W6N3F8</accession>
<dbReference type="Pfam" id="PF07853">
    <property type="entry name" value="DUF1648"/>
    <property type="match status" value="1"/>
</dbReference>
<comment type="caution">
    <text evidence="4">The sequence shown here is derived from an EMBL/GenBank/DDBJ whole genome shotgun (WGS) entry which is preliminary data.</text>
</comment>
<evidence type="ECO:0000313" key="5">
    <source>
        <dbReference type="Proteomes" id="UP000019482"/>
    </source>
</evidence>
<dbReference type="Proteomes" id="UP000019482">
    <property type="component" value="Unassembled WGS sequence"/>
</dbReference>
<protein>
    <recommendedName>
        <fullName evidence="6">DUF1648 domain-containing protein</fullName>
    </recommendedName>
</protein>
<dbReference type="PANTHER" id="PTHR37810">
    <property type="entry name" value="IMMUNITY PROTEIN SDPI"/>
    <property type="match status" value="1"/>
</dbReference>
<dbReference type="RefSeq" id="WP_017753063.1">
    <property type="nucleotide sequence ID" value="NZ_CBXI010000008.1"/>
</dbReference>
<keyword evidence="1" id="KW-1133">Transmembrane helix</keyword>
<dbReference type="GO" id="GO:0009636">
    <property type="term" value="P:response to toxic substance"/>
    <property type="evidence" value="ECO:0007669"/>
    <property type="project" value="TreeGrafter"/>
</dbReference>
<name>W6N3F8_CLOTY</name>
<sequence length="256" mass="29207">MKKNDSKIKEQYVNGRVSQWFFIIPIIIIIINIILGYVYYNSLPNKVATHWDFSGNITGFQPKSIFLIWEMPLSQIFITVVFFLIYKALGHSKNNTSFSNSKFDLQRNNIFARTWSIYMIVFCALINIVLTMGTLQILNVFYISEKFSAIVIGIFLVITFSSVIILSVKLGQGGSNIKLEGETKENKISKIHRDDRKYWKFGNIIYYNPDDPSLFVEKKFGIGWAINAGKPAGMAIYIGLIVLIVIITALARHVGR</sequence>
<dbReference type="EMBL" id="CBXI010000008">
    <property type="protein sequence ID" value="CDL90626.1"/>
    <property type="molecule type" value="Genomic_DNA"/>
</dbReference>
<keyword evidence="1" id="KW-0812">Transmembrane</keyword>
<dbReference type="AlphaFoldDB" id="W6N3F8"/>